<dbReference type="PANTHER" id="PTHR36587:SF2">
    <property type="entry name" value="EXPRESSION SITE-ASSOCIATED GENE 3 (ESAG3)-LIKE PROTEIN"/>
    <property type="match status" value="1"/>
</dbReference>
<feature type="region of interest" description="Disordered" evidence="1">
    <location>
        <begin position="486"/>
        <end position="511"/>
    </location>
</feature>
<feature type="region of interest" description="Disordered" evidence="1">
    <location>
        <begin position="607"/>
        <end position="637"/>
    </location>
</feature>
<evidence type="ECO:0000313" key="3">
    <source>
        <dbReference type="Proteomes" id="UP000272025"/>
    </source>
</evidence>
<name>A0A3N2PRQ6_SODAK</name>
<dbReference type="GeneID" id="39578408"/>
<dbReference type="AlphaFoldDB" id="A0A3N2PRQ6"/>
<evidence type="ECO:0000313" key="2">
    <source>
        <dbReference type="EMBL" id="ROT37168.1"/>
    </source>
</evidence>
<keyword evidence="3" id="KW-1185">Reference proteome</keyword>
<dbReference type="CDD" id="cd22997">
    <property type="entry name" value="GT_LH"/>
    <property type="match status" value="1"/>
</dbReference>
<evidence type="ECO:0000256" key="1">
    <source>
        <dbReference type="SAM" id="MobiDB-lite"/>
    </source>
</evidence>
<accession>A0A3N2PRQ6</accession>
<proteinExistence type="predicted"/>
<feature type="compositionally biased region" description="Acidic residues" evidence="1">
    <location>
        <begin position="616"/>
        <end position="630"/>
    </location>
</feature>
<dbReference type="PANTHER" id="PTHR36587">
    <property type="entry name" value="EXPRESSION SITE-ASSOCIATED GENE 3 (ESAG3)-LIKE PROTEIN"/>
    <property type="match status" value="1"/>
</dbReference>
<organism evidence="2 3">
    <name type="scientific">Sodiomyces alkalinus (strain CBS 110278 / VKM F-3762 / F11)</name>
    <name type="common">Alkaliphilic filamentous fungus</name>
    <dbReference type="NCBI Taxonomy" id="1314773"/>
    <lineage>
        <taxon>Eukaryota</taxon>
        <taxon>Fungi</taxon>
        <taxon>Dikarya</taxon>
        <taxon>Ascomycota</taxon>
        <taxon>Pezizomycotina</taxon>
        <taxon>Sordariomycetes</taxon>
        <taxon>Hypocreomycetidae</taxon>
        <taxon>Glomerellales</taxon>
        <taxon>Plectosphaerellaceae</taxon>
        <taxon>Sodiomyces</taxon>
    </lineage>
</organism>
<gene>
    <name evidence="2" type="ORF">SODALDRAFT_324818</name>
</gene>
<dbReference type="STRING" id="1314773.A0A3N2PRQ6"/>
<reference evidence="2 3" key="1">
    <citation type="journal article" date="2018" name="Mol. Ecol.">
        <title>The obligate alkalophilic soda-lake fungus Sodiomyces alkalinus has shifted to a protein diet.</title>
        <authorList>
            <person name="Grum-Grzhimaylo A.A."/>
            <person name="Falkoski D.L."/>
            <person name="van den Heuvel J."/>
            <person name="Valero-Jimenez C.A."/>
            <person name="Min B."/>
            <person name="Choi I.G."/>
            <person name="Lipzen A."/>
            <person name="Daum C.G."/>
            <person name="Aanen D.K."/>
            <person name="Tsang A."/>
            <person name="Henrissat B."/>
            <person name="Bilanenko E.N."/>
            <person name="de Vries R.P."/>
            <person name="van Kan J.A.L."/>
            <person name="Grigoriev I.V."/>
            <person name="Debets A.J.M."/>
        </authorList>
    </citation>
    <scope>NUCLEOTIDE SEQUENCE [LARGE SCALE GENOMIC DNA]</scope>
    <source>
        <strain evidence="2 3">F11</strain>
    </source>
</reference>
<feature type="compositionally biased region" description="Low complexity" evidence="1">
    <location>
        <begin position="125"/>
        <end position="150"/>
    </location>
</feature>
<feature type="region of interest" description="Disordered" evidence="1">
    <location>
        <begin position="653"/>
        <end position="674"/>
    </location>
</feature>
<dbReference type="OrthoDB" id="422736at2759"/>
<dbReference type="EMBL" id="ML119057">
    <property type="protein sequence ID" value="ROT37168.1"/>
    <property type="molecule type" value="Genomic_DNA"/>
</dbReference>
<protein>
    <submittedName>
        <fullName evidence="2">Uncharacterized protein</fullName>
    </submittedName>
</protein>
<dbReference type="Proteomes" id="UP000272025">
    <property type="component" value="Unassembled WGS sequence"/>
</dbReference>
<feature type="region of interest" description="Disordered" evidence="1">
    <location>
        <begin position="22"/>
        <end position="42"/>
    </location>
</feature>
<sequence length="674" mass="72730">MSALRGAAADLVGLFSRTRGPSYHKLNYEGPDDPESGSPQRSASRRGLLTLWPGRLSPKGLLGIVAATWLILLCIFYGSNLQISQTAPTPSTGTGTGTDVAPDSPPHNAVPGQGNADSENDLALPPTTTTPSTAHAPSASPTSSTSPARTPGHRNLRIILPADDPNPNLCKTIFAAIANGYPAPVIANWGRDFKKTDKTFGGFGGSHLGKLDGTLAALEALSSTTTPPDERLRPDDLVLIMDAYDVWIQLPPSVLIRRWLAQNAAAASRIRAAWPADAQGAASPPLQSVILSTQKKCWPTKADGSDTHCDILPESTARGGLYGPDTDKPDAPLQHRRPRYINSGSMLGPARDAIRILRRAKAKVEASRAAGLNLYSDQGILGEILGEQEVWRKAQRERTAAASEVPEANPGGAETWEYGMGLDYVQDLFVPTVFMEDDGEYLVLANQTAVDEASRAHKVDPPRLSGVPRDVLAYAPSPLILAGVQPETGAEGEAEAGDDQNNNNTNNEWRNATGWADVPLYADYWSTQVPVGVHHNAHRGGMKGRRLREWWSKTWFFPYLRDIVATRSQPRDARKPLVTIPAAEVDESEEGHGHDLVYWAPEADMRKPLPRTFNPDEAEGDGDSDGDGDFLPEAGWDALCQAVGTDEDDWWDVIFQDDKGPLGQEGQGREPGSK</sequence>
<dbReference type="RefSeq" id="XP_028464974.1">
    <property type="nucleotide sequence ID" value="XM_028609930.1"/>
</dbReference>
<feature type="region of interest" description="Disordered" evidence="1">
    <location>
        <begin position="315"/>
        <end position="342"/>
    </location>
</feature>
<feature type="region of interest" description="Disordered" evidence="1">
    <location>
        <begin position="87"/>
        <end position="152"/>
    </location>
</feature>